<gene>
    <name evidence="1" type="ORF">GCM10007320_09180</name>
</gene>
<keyword evidence="2" id="KW-1185">Reference proteome</keyword>
<evidence type="ECO:0000313" key="2">
    <source>
        <dbReference type="Proteomes" id="UP000626210"/>
    </source>
</evidence>
<dbReference type="Proteomes" id="UP000626210">
    <property type="component" value="Unassembled WGS sequence"/>
</dbReference>
<protein>
    <submittedName>
        <fullName evidence="1">Uncharacterized protein</fullName>
    </submittedName>
</protein>
<dbReference type="RefSeq" id="WP_189685779.1">
    <property type="nucleotide sequence ID" value="NZ_BMYK01000002.1"/>
</dbReference>
<name>A0ABQ3FWJ0_9BURK</name>
<comment type="caution">
    <text evidence="1">The sequence shown here is derived from an EMBL/GenBank/DDBJ whole genome shotgun (WGS) entry which is preliminary data.</text>
</comment>
<accession>A0ABQ3FWJ0</accession>
<sequence length="69" mass="7644">MTPLFVFIFVLFSINTEQVTSQTVQVTKITRIARVGPVLDLQACQKMVQTWQAEHPGTGVGVCEPVPTR</sequence>
<reference evidence="2" key="1">
    <citation type="journal article" date="2019" name="Int. J. Syst. Evol. Microbiol.">
        <title>The Global Catalogue of Microorganisms (GCM) 10K type strain sequencing project: providing services to taxonomists for standard genome sequencing and annotation.</title>
        <authorList>
            <consortium name="The Broad Institute Genomics Platform"/>
            <consortium name="The Broad Institute Genome Sequencing Center for Infectious Disease"/>
            <person name="Wu L."/>
            <person name="Ma J."/>
        </authorList>
    </citation>
    <scope>NUCLEOTIDE SEQUENCE [LARGE SCALE GENOMIC DNA]</scope>
    <source>
        <strain evidence="2">KCTC 23314</strain>
    </source>
</reference>
<proteinExistence type="predicted"/>
<organism evidence="1 2">
    <name type="scientific">Pseudorhodoferax aquiterrae</name>
    <dbReference type="NCBI Taxonomy" id="747304"/>
    <lineage>
        <taxon>Bacteria</taxon>
        <taxon>Pseudomonadati</taxon>
        <taxon>Pseudomonadota</taxon>
        <taxon>Betaproteobacteria</taxon>
        <taxon>Burkholderiales</taxon>
        <taxon>Comamonadaceae</taxon>
    </lineage>
</organism>
<evidence type="ECO:0000313" key="1">
    <source>
        <dbReference type="EMBL" id="GHC72943.1"/>
    </source>
</evidence>
<dbReference type="EMBL" id="BMYK01000002">
    <property type="protein sequence ID" value="GHC72943.1"/>
    <property type="molecule type" value="Genomic_DNA"/>
</dbReference>